<dbReference type="InterPro" id="IPR029016">
    <property type="entry name" value="GAF-like_dom_sf"/>
</dbReference>
<gene>
    <name evidence="1" type="ordered locus">S70_11755</name>
</gene>
<proteinExistence type="predicted"/>
<dbReference type="OrthoDB" id="7065511at2"/>
<dbReference type="PANTHER" id="PTHR38765">
    <property type="entry name" value="DUF484 DOMAIN-CONTAINING PROTEIN"/>
    <property type="match status" value="1"/>
</dbReference>
<dbReference type="RefSeq" id="WP_004915546.1">
    <property type="nucleotide sequence ID" value="NC_017731.1"/>
</dbReference>
<dbReference type="Gene3D" id="3.30.450.40">
    <property type="match status" value="1"/>
</dbReference>
<name>A0A140NNI7_PROSM</name>
<dbReference type="GeneID" id="93521053"/>
<evidence type="ECO:0000313" key="2">
    <source>
        <dbReference type="Proteomes" id="UP000005012"/>
    </source>
</evidence>
<dbReference type="KEGG" id="psi:S70_11755"/>
<accession>A0A140NNI7</accession>
<reference evidence="1 2" key="1">
    <citation type="journal article" date="2012" name="J. Bacteriol.">
        <title>Complete Genome Sequence of Providencia stuartii Clinical Isolate MRSN 2154.</title>
        <authorList>
            <person name="Clifford R.J."/>
            <person name="Hang J."/>
            <person name="Riley M.C."/>
            <person name="Onmus-Leone F."/>
            <person name="Kuschner R.A."/>
            <person name="Lesho E.P."/>
            <person name="Waterman P.E."/>
        </authorList>
    </citation>
    <scope>NUCLEOTIDE SEQUENCE [LARGE SCALE GENOMIC DNA]</scope>
    <source>
        <strain evidence="1 2">MRSN 2154</strain>
    </source>
</reference>
<reference evidence="2" key="2">
    <citation type="submission" date="2012-04" db="EMBL/GenBank/DDBJ databases">
        <title>Complete genome sequence of Providencia stuartii clinical isolate MRSN 2154.</title>
        <authorList>
            <person name="Clifford R.J."/>
            <person name="Hang J."/>
            <person name="Riley M.C."/>
            <person name="Onmus-Leone F."/>
            <person name="Kuschner R.A."/>
            <person name="Lesho E.P."/>
            <person name="Waterman P.E."/>
        </authorList>
    </citation>
    <scope>NUCLEOTIDE SEQUENCE [LARGE SCALE GENOMIC DNA]</scope>
    <source>
        <strain evidence="2">MRSN 2154</strain>
    </source>
</reference>
<dbReference type="NCBIfam" id="NF008203">
    <property type="entry name" value="PRK10963.1"/>
    <property type="match status" value="1"/>
</dbReference>
<evidence type="ECO:0000313" key="1">
    <source>
        <dbReference type="EMBL" id="AFH94198.1"/>
    </source>
</evidence>
<evidence type="ECO:0008006" key="3">
    <source>
        <dbReference type="Google" id="ProtNLM"/>
    </source>
</evidence>
<dbReference type="EMBL" id="CP003488">
    <property type="protein sequence ID" value="AFH94198.1"/>
    <property type="molecule type" value="Genomic_DNA"/>
</dbReference>
<dbReference type="PANTHER" id="PTHR38765:SF1">
    <property type="entry name" value="DUF484 DOMAIN-CONTAINING PROTEIN"/>
    <property type="match status" value="1"/>
</dbReference>
<dbReference type="InterPro" id="IPR007435">
    <property type="entry name" value="DUF484"/>
</dbReference>
<dbReference type="HOGENOM" id="CLU_073320_0_0_6"/>
<dbReference type="Proteomes" id="UP000005012">
    <property type="component" value="Chromosome"/>
</dbReference>
<protein>
    <recommendedName>
        <fullName evidence="3">DUF484 family protein</fullName>
    </recommendedName>
</protein>
<sequence>MDKPEVALDSPYQIDDSQVVRYLQEQPDFFIRNASLIEQLTIPHAIQGAISLPEAVMNRQRLKIKQLEQDICFMVEQAHENGQLFDELLYLVIEMSMAQSLSDMLNSLNRWAKKLGLSGASVRLFSDCWRLSAPLDAQALVVSRRAFESIRIQRFGDKTHYLGHLNGPEIQLLLPDAMNVASVAISLFGHHGESGMVIFTSRDRDHYQQGMGTVMLEKVAQILPRLLCRWIERL</sequence>
<dbReference type="AlphaFoldDB" id="A0A140NNI7"/>
<organism evidence="1 2">
    <name type="scientific">Providencia stuartii (strain MRSN 2154)</name>
    <dbReference type="NCBI Taxonomy" id="1157951"/>
    <lineage>
        <taxon>Bacteria</taxon>
        <taxon>Pseudomonadati</taxon>
        <taxon>Pseudomonadota</taxon>
        <taxon>Gammaproteobacteria</taxon>
        <taxon>Enterobacterales</taxon>
        <taxon>Morganellaceae</taxon>
        <taxon>Providencia</taxon>
    </lineage>
</organism>
<dbReference type="Pfam" id="PF04340">
    <property type="entry name" value="DUF484"/>
    <property type="match status" value="1"/>
</dbReference>
<dbReference type="PATRIC" id="fig|1157951.4.peg.2362"/>